<keyword evidence="2" id="KW-0813">Transport</keyword>
<keyword evidence="7" id="KW-1133">Transmembrane helix</keyword>
<evidence type="ECO:0000256" key="2">
    <source>
        <dbReference type="ARBA" id="ARBA00022448"/>
    </source>
</evidence>
<sequence length="254" mass="28218">MEVERKDGKKFIEHNELQGNITFEDVSFQYDDEEQYALKNVSFEIKAGEKVAIIGKLGSGKTTIQKLIAGLYSATQGSVKIDHIDINQINPANLRSNLAYVSQDIHLFRGTVKENIVYKAPYVDDELIKKAAKMSLADEFISKHPQGFDMPIHERGAGLSGGQRQCIAIARAILLDSPLVLMDEPTNSLDNAAEAKLIKNLKEYTKDKTLVLVTHKLSLLTLVDRIIVVDNGRISLDGTKDEVMKKLTKGNKHG</sequence>
<dbReference type="FunFam" id="3.40.50.300:FF:000299">
    <property type="entry name" value="ABC transporter ATP-binding protein/permease"/>
    <property type="match status" value="1"/>
</dbReference>
<dbReference type="PROSITE" id="PS50893">
    <property type="entry name" value="ABC_TRANSPORTER_2"/>
    <property type="match status" value="1"/>
</dbReference>
<dbReference type="Pfam" id="PF00005">
    <property type="entry name" value="ABC_tran"/>
    <property type="match status" value="1"/>
</dbReference>
<protein>
    <submittedName>
        <fullName evidence="10">ABC transporter, transmembrane region:ABC transporter:Peptidase C39, bacteriocin processing</fullName>
    </submittedName>
</protein>
<feature type="domain" description="ABC transporter" evidence="9">
    <location>
        <begin position="21"/>
        <end position="254"/>
    </location>
</feature>
<dbReference type="PANTHER" id="PTHR24221:SF248">
    <property type="entry name" value="ABC TRANSPORTER TRANSMEMBRANE REGION"/>
    <property type="match status" value="1"/>
</dbReference>
<dbReference type="InterPro" id="IPR039421">
    <property type="entry name" value="Type_1_exporter"/>
</dbReference>
<evidence type="ECO:0000256" key="6">
    <source>
        <dbReference type="ARBA" id="ARBA00022840"/>
    </source>
</evidence>
<dbReference type="PROSITE" id="PS00211">
    <property type="entry name" value="ABC_TRANSPORTER_1"/>
    <property type="match status" value="1"/>
</dbReference>
<gene>
    <name evidence="10" type="ORF">MNB_SM-3-944</name>
</gene>
<keyword evidence="3" id="KW-1003">Cell membrane</keyword>
<dbReference type="EMBL" id="FPHP01000025">
    <property type="protein sequence ID" value="SFV75271.1"/>
    <property type="molecule type" value="Genomic_DNA"/>
</dbReference>
<keyword evidence="4 10" id="KW-0812">Transmembrane</keyword>
<name>A0A1W1D3Q6_9ZZZZ</name>
<organism evidence="10">
    <name type="scientific">hydrothermal vent metagenome</name>
    <dbReference type="NCBI Taxonomy" id="652676"/>
    <lineage>
        <taxon>unclassified sequences</taxon>
        <taxon>metagenomes</taxon>
        <taxon>ecological metagenomes</taxon>
    </lineage>
</organism>
<dbReference type="GO" id="GO:0034040">
    <property type="term" value="F:ATPase-coupled lipid transmembrane transporter activity"/>
    <property type="evidence" value="ECO:0007669"/>
    <property type="project" value="TreeGrafter"/>
</dbReference>
<keyword evidence="8" id="KW-0472">Membrane</keyword>
<keyword evidence="6" id="KW-0067">ATP-binding</keyword>
<evidence type="ECO:0000313" key="10">
    <source>
        <dbReference type="EMBL" id="SFV75271.1"/>
    </source>
</evidence>
<dbReference type="InterPro" id="IPR003593">
    <property type="entry name" value="AAA+_ATPase"/>
</dbReference>
<evidence type="ECO:0000259" key="9">
    <source>
        <dbReference type="PROSITE" id="PS50893"/>
    </source>
</evidence>
<dbReference type="PANTHER" id="PTHR24221">
    <property type="entry name" value="ATP-BINDING CASSETTE SUB-FAMILY B"/>
    <property type="match status" value="1"/>
</dbReference>
<reference evidence="10" key="1">
    <citation type="submission" date="2016-10" db="EMBL/GenBank/DDBJ databases">
        <authorList>
            <person name="de Groot N.N."/>
        </authorList>
    </citation>
    <scope>NUCLEOTIDE SEQUENCE</scope>
</reference>
<evidence type="ECO:0000256" key="4">
    <source>
        <dbReference type="ARBA" id="ARBA00022692"/>
    </source>
</evidence>
<accession>A0A1W1D3Q6</accession>
<dbReference type="InterPro" id="IPR017871">
    <property type="entry name" value="ABC_transporter-like_CS"/>
</dbReference>
<evidence type="ECO:0000256" key="1">
    <source>
        <dbReference type="ARBA" id="ARBA00004651"/>
    </source>
</evidence>
<evidence type="ECO:0000256" key="7">
    <source>
        <dbReference type="ARBA" id="ARBA00022989"/>
    </source>
</evidence>
<evidence type="ECO:0000256" key="3">
    <source>
        <dbReference type="ARBA" id="ARBA00022475"/>
    </source>
</evidence>
<dbReference type="SMART" id="SM00382">
    <property type="entry name" value="AAA"/>
    <property type="match status" value="1"/>
</dbReference>
<dbReference type="AlphaFoldDB" id="A0A1W1D3Q6"/>
<comment type="subcellular location">
    <subcellularLocation>
        <location evidence="1">Cell membrane</location>
        <topology evidence="1">Multi-pass membrane protein</topology>
    </subcellularLocation>
</comment>
<dbReference type="SUPFAM" id="SSF52540">
    <property type="entry name" value="P-loop containing nucleoside triphosphate hydrolases"/>
    <property type="match status" value="1"/>
</dbReference>
<proteinExistence type="predicted"/>
<dbReference type="CDD" id="cd03245">
    <property type="entry name" value="ABCC_bacteriocin_exporters"/>
    <property type="match status" value="1"/>
</dbReference>
<dbReference type="InterPro" id="IPR003439">
    <property type="entry name" value="ABC_transporter-like_ATP-bd"/>
</dbReference>
<evidence type="ECO:0000256" key="8">
    <source>
        <dbReference type="ARBA" id="ARBA00023136"/>
    </source>
</evidence>
<dbReference type="GO" id="GO:0016887">
    <property type="term" value="F:ATP hydrolysis activity"/>
    <property type="evidence" value="ECO:0007669"/>
    <property type="project" value="InterPro"/>
</dbReference>
<keyword evidence="5" id="KW-0547">Nucleotide-binding</keyword>
<dbReference type="Gene3D" id="3.40.50.300">
    <property type="entry name" value="P-loop containing nucleotide triphosphate hydrolases"/>
    <property type="match status" value="1"/>
</dbReference>
<dbReference type="GO" id="GO:0005886">
    <property type="term" value="C:plasma membrane"/>
    <property type="evidence" value="ECO:0007669"/>
    <property type="project" value="UniProtKB-SubCell"/>
</dbReference>
<dbReference type="GO" id="GO:0005524">
    <property type="term" value="F:ATP binding"/>
    <property type="evidence" value="ECO:0007669"/>
    <property type="project" value="UniProtKB-KW"/>
</dbReference>
<evidence type="ECO:0000256" key="5">
    <source>
        <dbReference type="ARBA" id="ARBA00022741"/>
    </source>
</evidence>
<dbReference type="InterPro" id="IPR027417">
    <property type="entry name" value="P-loop_NTPase"/>
</dbReference>